<evidence type="ECO:0000313" key="1">
    <source>
        <dbReference type="EMBL" id="RKS95652.1"/>
    </source>
</evidence>
<dbReference type="EMBL" id="RBXA01000001">
    <property type="protein sequence ID" value="RKS95652.1"/>
    <property type="molecule type" value="Genomic_DNA"/>
</dbReference>
<keyword evidence="2" id="KW-1185">Reference proteome</keyword>
<gene>
    <name evidence="1" type="ORF">BC952_1349</name>
</gene>
<comment type="caution">
    <text evidence="1">The sequence shown here is derived from an EMBL/GenBank/DDBJ whole genome shotgun (WGS) entry which is preliminary data.</text>
</comment>
<reference evidence="1 2" key="1">
    <citation type="submission" date="2018-10" db="EMBL/GenBank/DDBJ databases">
        <title>Genomic Encyclopedia of Archaeal and Bacterial Type Strains, Phase II (KMG-II): from individual species to whole genera.</title>
        <authorList>
            <person name="Goeker M."/>
        </authorList>
    </citation>
    <scope>NUCLEOTIDE SEQUENCE [LARGE SCALE GENOMIC DNA]</scope>
    <source>
        <strain evidence="1 2">DSM 15094</strain>
    </source>
</reference>
<evidence type="ECO:0000313" key="2">
    <source>
        <dbReference type="Proteomes" id="UP000280091"/>
    </source>
</evidence>
<accession>A0A495S758</accession>
<name>A0A495S758_9FLAO</name>
<dbReference type="Proteomes" id="UP000280091">
    <property type="component" value="Unassembled WGS sequence"/>
</dbReference>
<dbReference type="AlphaFoldDB" id="A0A495S758"/>
<protein>
    <submittedName>
        <fullName evidence="1">Uncharacterized protein</fullName>
    </submittedName>
</protein>
<sequence length="60" mass="7000">MKKIKVISIILILFSIYSFNERMPKSFSKNSLIENNSLPNDFYFIMIATIRKTALSLENI</sequence>
<organism evidence="1 2">
    <name type="scientific">Flavobacterium limicola</name>
    <dbReference type="NCBI Taxonomy" id="180441"/>
    <lineage>
        <taxon>Bacteria</taxon>
        <taxon>Pseudomonadati</taxon>
        <taxon>Bacteroidota</taxon>
        <taxon>Flavobacteriia</taxon>
        <taxon>Flavobacteriales</taxon>
        <taxon>Flavobacteriaceae</taxon>
        <taxon>Flavobacterium</taxon>
    </lineage>
</organism>
<proteinExistence type="predicted"/>